<name>X0VHW5_9ZZZZ</name>
<dbReference type="PANTHER" id="PTHR10745:SF8">
    <property type="entry name" value="DNA POLYMERASE SUBUNIT GAMMA-2, MITOCHONDRIAL"/>
    <property type="match status" value="1"/>
</dbReference>
<dbReference type="InterPro" id="IPR027031">
    <property type="entry name" value="Gly-tRNA_synthase/POLG2"/>
</dbReference>
<reference evidence="1" key="1">
    <citation type="journal article" date="2014" name="Front. Microbiol.">
        <title>High frequency of phylogenetically diverse reductive dehalogenase-homologous genes in deep subseafloor sedimentary metagenomes.</title>
        <authorList>
            <person name="Kawai M."/>
            <person name="Futagami T."/>
            <person name="Toyoda A."/>
            <person name="Takaki Y."/>
            <person name="Nishi S."/>
            <person name="Hori S."/>
            <person name="Arai W."/>
            <person name="Tsubouchi T."/>
            <person name="Morono Y."/>
            <person name="Uchiyama I."/>
            <person name="Ito T."/>
            <person name="Fujiyama A."/>
            <person name="Inagaki F."/>
            <person name="Takami H."/>
        </authorList>
    </citation>
    <scope>NUCLEOTIDE SEQUENCE</scope>
    <source>
        <strain evidence="1">Expedition CK06-06</strain>
    </source>
</reference>
<feature type="non-terminal residue" evidence="1">
    <location>
        <position position="240"/>
    </location>
</feature>
<dbReference type="PANTHER" id="PTHR10745">
    <property type="entry name" value="GLYCYL-TRNA SYNTHETASE/DNA POLYMERASE SUBUNIT GAMMA-2"/>
    <property type="match status" value="1"/>
</dbReference>
<dbReference type="GO" id="GO:0006264">
    <property type="term" value="P:mitochondrial DNA replication"/>
    <property type="evidence" value="ECO:0007669"/>
    <property type="project" value="TreeGrafter"/>
</dbReference>
<dbReference type="EMBL" id="BARS01024689">
    <property type="protein sequence ID" value="GAG10807.1"/>
    <property type="molecule type" value="Genomic_DNA"/>
</dbReference>
<sequence>MAENTNDLMDKLVALCKRRGFIFQSSEIYGGINGFWDYGPLGVELKRNIKAAWWEDVVRKRDDIVALDCSIIMNPKVWEASGHVAGFTDPLVDCKKCKARFRADKVFGVVASDGDNVLLSVGVEADEADAAQEAATASANSKTRRRLQQHADTLQWTIFRADKAPDGVAANCPACGGDLTDARKFNMMFKTFVGAMEDSTSVAFLRPETAQGIFANYKNVLDTTRIKLPFGIAQIGKAFR</sequence>
<comment type="caution">
    <text evidence="1">The sequence shown here is derived from an EMBL/GenBank/DDBJ whole genome shotgun (WGS) entry which is preliminary data.</text>
</comment>
<dbReference type="AlphaFoldDB" id="X0VHW5"/>
<proteinExistence type="predicted"/>
<protein>
    <recommendedName>
        <fullName evidence="2">Glycine--tRNA ligase</fullName>
    </recommendedName>
</protein>
<dbReference type="GO" id="GO:0005739">
    <property type="term" value="C:mitochondrion"/>
    <property type="evidence" value="ECO:0007669"/>
    <property type="project" value="TreeGrafter"/>
</dbReference>
<dbReference type="SUPFAM" id="SSF55681">
    <property type="entry name" value="Class II aaRS and biotin synthetases"/>
    <property type="match status" value="1"/>
</dbReference>
<evidence type="ECO:0000313" key="1">
    <source>
        <dbReference type="EMBL" id="GAG10807.1"/>
    </source>
</evidence>
<dbReference type="InterPro" id="IPR045864">
    <property type="entry name" value="aa-tRNA-synth_II/BPL/LPL"/>
</dbReference>
<dbReference type="PRINTS" id="PR01043">
    <property type="entry name" value="TRNASYNTHGLY"/>
</dbReference>
<gene>
    <name evidence="1" type="ORF">S01H1_39157</name>
</gene>
<dbReference type="Gene3D" id="3.30.930.10">
    <property type="entry name" value="Bira Bifunctional Protein, Domain 2"/>
    <property type="match status" value="1"/>
</dbReference>
<organism evidence="1">
    <name type="scientific">marine sediment metagenome</name>
    <dbReference type="NCBI Taxonomy" id="412755"/>
    <lineage>
        <taxon>unclassified sequences</taxon>
        <taxon>metagenomes</taxon>
        <taxon>ecological metagenomes</taxon>
    </lineage>
</organism>
<evidence type="ECO:0008006" key="2">
    <source>
        <dbReference type="Google" id="ProtNLM"/>
    </source>
</evidence>
<accession>X0VHW5</accession>